<dbReference type="PROSITE" id="PS51194">
    <property type="entry name" value="HELICASE_CTER"/>
    <property type="match status" value="1"/>
</dbReference>
<dbReference type="PANTHER" id="PTHR47959">
    <property type="entry name" value="ATP-DEPENDENT RNA HELICASE RHLE-RELATED"/>
    <property type="match status" value="1"/>
</dbReference>
<keyword evidence="18" id="KW-1185">Reference proteome</keyword>
<dbReference type="GO" id="GO:0003724">
    <property type="term" value="F:RNA helicase activity"/>
    <property type="evidence" value="ECO:0007669"/>
    <property type="project" value="UniProtKB-EC"/>
</dbReference>
<evidence type="ECO:0000256" key="12">
    <source>
        <dbReference type="RuleBase" id="RU000492"/>
    </source>
</evidence>
<evidence type="ECO:0000313" key="18">
    <source>
        <dbReference type="Proteomes" id="UP000245768"/>
    </source>
</evidence>
<dbReference type="GO" id="GO:0005829">
    <property type="term" value="C:cytosol"/>
    <property type="evidence" value="ECO:0007669"/>
    <property type="project" value="TreeGrafter"/>
</dbReference>
<evidence type="ECO:0000256" key="11">
    <source>
        <dbReference type="PROSITE-ProRule" id="PRU00552"/>
    </source>
</evidence>
<accession>A0A316YV97</accession>
<dbReference type="GO" id="GO:0010467">
    <property type="term" value="P:gene expression"/>
    <property type="evidence" value="ECO:0007669"/>
    <property type="project" value="UniProtKB-ARBA"/>
</dbReference>
<dbReference type="STRING" id="215250.A0A316YV97"/>
<dbReference type="OrthoDB" id="10259843at2759"/>
<evidence type="ECO:0000256" key="10">
    <source>
        <dbReference type="ARBA" id="ARBA00047984"/>
    </source>
</evidence>
<dbReference type="InterPro" id="IPR001650">
    <property type="entry name" value="Helicase_C-like"/>
</dbReference>
<evidence type="ECO:0000256" key="1">
    <source>
        <dbReference type="ARBA" id="ARBA00004123"/>
    </source>
</evidence>
<evidence type="ECO:0000256" key="5">
    <source>
        <dbReference type="ARBA" id="ARBA00022801"/>
    </source>
</evidence>
<feature type="region of interest" description="Disordered" evidence="13">
    <location>
        <begin position="621"/>
        <end position="786"/>
    </location>
</feature>
<dbReference type="GO" id="GO:0005634">
    <property type="term" value="C:nucleus"/>
    <property type="evidence" value="ECO:0007669"/>
    <property type="project" value="UniProtKB-SubCell"/>
</dbReference>
<feature type="domain" description="Helicase C-terminal" evidence="15">
    <location>
        <begin position="426"/>
        <end position="577"/>
    </location>
</feature>
<dbReference type="PROSITE" id="PS00039">
    <property type="entry name" value="DEAD_ATP_HELICASE"/>
    <property type="match status" value="1"/>
</dbReference>
<reference evidence="17 18" key="1">
    <citation type="journal article" date="2018" name="Mol. Biol. Evol.">
        <title>Broad Genomic Sampling Reveals a Smut Pathogenic Ancestry of the Fungal Clade Ustilaginomycotina.</title>
        <authorList>
            <person name="Kijpornyongpan T."/>
            <person name="Mondo S.J."/>
            <person name="Barry K."/>
            <person name="Sandor L."/>
            <person name="Lee J."/>
            <person name="Lipzen A."/>
            <person name="Pangilinan J."/>
            <person name="LaButti K."/>
            <person name="Hainaut M."/>
            <person name="Henrissat B."/>
            <person name="Grigoriev I.V."/>
            <person name="Spatafora J.W."/>
            <person name="Aime M.C."/>
        </authorList>
    </citation>
    <scope>NUCLEOTIDE SEQUENCE [LARGE SCALE GENOMIC DNA]</scope>
    <source>
        <strain evidence="17 18">MCA 4198</strain>
    </source>
</reference>
<evidence type="ECO:0000256" key="6">
    <source>
        <dbReference type="ARBA" id="ARBA00022806"/>
    </source>
</evidence>
<dbReference type="InterPro" id="IPR000629">
    <property type="entry name" value="RNA-helicase_DEAD-box_CS"/>
</dbReference>
<feature type="compositionally biased region" description="Basic and acidic residues" evidence="13">
    <location>
        <begin position="15"/>
        <end position="42"/>
    </location>
</feature>
<evidence type="ECO:0000256" key="9">
    <source>
        <dbReference type="ARBA" id="ARBA00023242"/>
    </source>
</evidence>
<proteinExistence type="inferred from homology"/>
<gene>
    <name evidence="17" type="ORF">FA10DRAFT_228686</name>
</gene>
<dbReference type="FunCoup" id="A0A316YV97">
    <property type="interactions" value="420"/>
</dbReference>
<feature type="compositionally biased region" description="Basic residues" evidence="13">
    <location>
        <begin position="760"/>
        <end position="772"/>
    </location>
</feature>
<dbReference type="SMART" id="SM00490">
    <property type="entry name" value="HELICc"/>
    <property type="match status" value="1"/>
</dbReference>
<feature type="domain" description="Helicase ATP-binding" evidence="14">
    <location>
        <begin position="198"/>
        <end position="374"/>
    </location>
</feature>
<feature type="region of interest" description="Disordered" evidence="13">
    <location>
        <begin position="1"/>
        <end position="142"/>
    </location>
</feature>
<dbReference type="InterPro" id="IPR027417">
    <property type="entry name" value="P-loop_NTPase"/>
</dbReference>
<dbReference type="Pfam" id="PF00271">
    <property type="entry name" value="Helicase_C"/>
    <property type="match status" value="1"/>
</dbReference>
<dbReference type="InParanoid" id="A0A316YV97"/>
<evidence type="ECO:0000256" key="2">
    <source>
        <dbReference type="ARBA" id="ARBA00012552"/>
    </source>
</evidence>
<dbReference type="InterPro" id="IPR014014">
    <property type="entry name" value="RNA_helicase_DEAD_Q_motif"/>
</dbReference>
<dbReference type="CDD" id="cd18787">
    <property type="entry name" value="SF2_C_DEAD"/>
    <property type="match status" value="1"/>
</dbReference>
<dbReference type="EMBL" id="KZ819635">
    <property type="protein sequence ID" value="PWN91645.1"/>
    <property type="molecule type" value="Genomic_DNA"/>
</dbReference>
<dbReference type="InterPro" id="IPR014001">
    <property type="entry name" value="Helicase_ATP-bd"/>
</dbReference>
<evidence type="ECO:0000256" key="13">
    <source>
        <dbReference type="SAM" id="MobiDB-lite"/>
    </source>
</evidence>
<keyword evidence="7 12" id="KW-0067">ATP-binding</keyword>
<dbReference type="SUPFAM" id="SSF52540">
    <property type="entry name" value="P-loop containing nucleoside triphosphate hydrolases"/>
    <property type="match status" value="1"/>
</dbReference>
<evidence type="ECO:0000256" key="8">
    <source>
        <dbReference type="ARBA" id="ARBA00022884"/>
    </source>
</evidence>
<feature type="compositionally biased region" description="Acidic residues" evidence="13">
    <location>
        <begin position="43"/>
        <end position="79"/>
    </location>
</feature>
<dbReference type="GeneID" id="37040676"/>
<evidence type="ECO:0000256" key="3">
    <source>
        <dbReference type="ARBA" id="ARBA00022517"/>
    </source>
</evidence>
<dbReference type="GO" id="GO:0003723">
    <property type="term" value="F:RNA binding"/>
    <property type="evidence" value="ECO:0007669"/>
    <property type="project" value="UniProtKB-KW"/>
</dbReference>
<keyword evidence="6 12" id="KW-0347">Helicase</keyword>
<dbReference type="Pfam" id="PF00270">
    <property type="entry name" value="DEAD"/>
    <property type="match status" value="1"/>
</dbReference>
<sequence length="786" mass="87222">MSVKGAKGSGGINEHGQEQNKLSVDDIIEKRRKTRPDFKLPEPEDDDPEDNEDSDLAEEEDDEHLDDQHDVEEEDEEEFGAGVRRAREASESEESHDEKDPLSSSEDEDDEEERQSDEDEDEDEDDSENSEAESEQETEVEKARKAAFFAVEDQQTGKAKDGADETPTFQSLSLSRPLLRALATLNFHTPTPIQARSIPIALAGKDIVAGAVTGSGKTAAFMIPILERLAHRPKGRDEAKTRVIILMPTRELAVQCASVGRALGKFLDVRFCLAVGGLSLKTQEAELKLRPDIVIATPGRLIDHMRNSASFGIEDVEIVIMDEADRMLEEGFSAELNEILEMTPKARQTMLFSATMTDDVDELVRLSMKRPVRLFVDPKRSTAKKLIQEFVRVRGQMSVGQDDGGNNGGSSSVVKKRTEDEARPALLLSLCTRTFRTKVIIFVRSKKLAHQLRIVFGLVGLSAGELHGDLSQEQRLQSLQSFKDGRTDFLIATDLASRGLDIRGVETVINYDMPTQFEQYLHRVGRTARAGRNGRAVTLVGQGDRKMLKMALKRSPAAQVKHRMIPGEVVLQISERLEEIKGDVDVVLREEKEEKELRRAEMELTKGQNMVEHREEIMSRPKRTWFQSESEKHKQEQLGTKEYLNKVGGGDKEKKTSKEGRDKFSGLSRKKKRMKIAREEDAEMNKRGEIDAGIRAAKKAQRPKELGVLESKGGPSKGKNKDKGNKKTRSSFNKVGKGAAGGFASDLGDRSGSAGARGAAKGKGKAKTKAPKTAKGGKASNKNRRR</sequence>
<keyword evidence="4 12" id="KW-0547">Nucleotide-binding</keyword>
<feature type="domain" description="DEAD-box RNA helicase Q" evidence="16">
    <location>
        <begin position="167"/>
        <end position="195"/>
    </location>
</feature>
<dbReference type="CDD" id="cd17947">
    <property type="entry name" value="DEADc_DDX27"/>
    <property type="match status" value="1"/>
</dbReference>
<dbReference type="Proteomes" id="UP000245768">
    <property type="component" value="Unassembled WGS sequence"/>
</dbReference>
<evidence type="ECO:0000259" key="14">
    <source>
        <dbReference type="PROSITE" id="PS51192"/>
    </source>
</evidence>
<evidence type="ECO:0000256" key="4">
    <source>
        <dbReference type="ARBA" id="ARBA00022741"/>
    </source>
</evidence>
<feature type="compositionally biased region" description="Basic and acidic residues" evidence="13">
    <location>
        <begin position="649"/>
        <end position="664"/>
    </location>
</feature>
<dbReference type="EC" id="3.6.4.13" evidence="2"/>
<dbReference type="GO" id="GO:0016787">
    <property type="term" value="F:hydrolase activity"/>
    <property type="evidence" value="ECO:0007669"/>
    <property type="project" value="UniProtKB-KW"/>
</dbReference>
<name>A0A316YV97_9BASI</name>
<dbReference type="InterPro" id="IPR050079">
    <property type="entry name" value="DEAD_box_RNA_helicase"/>
</dbReference>
<feature type="compositionally biased region" description="Basic and acidic residues" evidence="13">
    <location>
        <begin position="676"/>
        <end position="692"/>
    </location>
</feature>
<dbReference type="GO" id="GO:0005524">
    <property type="term" value="F:ATP binding"/>
    <property type="evidence" value="ECO:0007669"/>
    <property type="project" value="UniProtKB-KW"/>
</dbReference>
<dbReference type="PROSITE" id="PS51192">
    <property type="entry name" value="HELICASE_ATP_BIND_1"/>
    <property type="match status" value="1"/>
</dbReference>
<keyword evidence="9" id="KW-0539">Nucleus</keyword>
<comment type="similarity">
    <text evidence="12">Belongs to the DEAD box helicase family.</text>
</comment>
<feature type="compositionally biased region" description="Low complexity" evidence="13">
    <location>
        <begin position="750"/>
        <end position="759"/>
    </location>
</feature>
<evidence type="ECO:0000259" key="15">
    <source>
        <dbReference type="PROSITE" id="PS51194"/>
    </source>
</evidence>
<keyword evidence="5 12" id="KW-0378">Hydrolase</keyword>
<evidence type="ECO:0000313" key="17">
    <source>
        <dbReference type="EMBL" id="PWN91645.1"/>
    </source>
</evidence>
<dbReference type="Gene3D" id="3.40.50.300">
    <property type="entry name" value="P-loop containing nucleotide triphosphate hydrolases"/>
    <property type="match status" value="2"/>
</dbReference>
<dbReference type="SMART" id="SM00487">
    <property type="entry name" value="DEXDc"/>
    <property type="match status" value="1"/>
</dbReference>
<dbReference type="InterPro" id="IPR011545">
    <property type="entry name" value="DEAD/DEAH_box_helicase_dom"/>
</dbReference>
<comment type="catalytic activity">
    <reaction evidence="10">
        <text>ATP + H2O = ADP + phosphate + H(+)</text>
        <dbReference type="Rhea" id="RHEA:13065"/>
        <dbReference type="ChEBI" id="CHEBI:15377"/>
        <dbReference type="ChEBI" id="CHEBI:15378"/>
        <dbReference type="ChEBI" id="CHEBI:30616"/>
        <dbReference type="ChEBI" id="CHEBI:43474"/>
        <dbReference type="ChEBI" id="CHEBI:456216"/>
        <dbReference type="EC" id="3.6.4.13"/>
    </reaction>
</comment>
<evidence type="ECO:0000259" key="16">
    <source>
        <dbReference type="PROSITE" id="PS51195"/>
    </source>
</evidence>
<keyword evidence="3" id="KW-0690">Ribosome biogenesis</keyword>
<dbReference type="PANTHER" id="PTHR47959:SF1">
    <property type="entry name" value="ATP-DEPENDENT RNA HELICASE DBPA"/>
    <property type="match status" value="1"/>
</dbReference>
<feature type="compositionally biased region" description="Acidic residues" evidence="13">
    <location>
        <begin position="105"/>
        <end position="138"/>
    </location>
</feature>
<dbReference type="PROSITE" id="PS51195">
    <property type="entry name" value="Q_MOTIF"/>
    <property type="match status" value="1"/>
</dbReference>
<protein>
    <recommendedName>
        <fullName evidence="2">RNA helicase</fullName>
        <ecNumber evidence="2">3.6.4.13</ecNumber>
    </recommendedName>
</protein>
<dbReference type="AlphaFoldDB" id="A0A316YV97"/>
<evidence type="ECO:0000256" key="7">
    <source>
        <dbReference type="ARBA" id="ARBA00022840"/>
    </source>
</evidence>
<feature type="short sequence motif" description="Q motif" evidence="11">
    <location>
        <begin position="167"/>
        <end position="195"/>
    </location>
</feature>
<organism evidence="17 18">
    <name type="scientific">Acaromyces ingoldii</name>
    <dbReference type="NCBI Taxonomy" id="215250"/>
    <lineage>
        <taxon>Eukaryota</taxon>
        <taxon>Fungi</taxon>
        <taxon>Dikarya</taxon>
        <taxon>Basidiomycota</taxon>
        <taxon>Ustilaginomycotina</taxon>
        <taxon>Exobasidiomycetes</taxon>
        <taxon>Exobasidiales</taxon>
        <taxon>Cryptobasidiaceae</taxon>
        <taxon>Acaromyces</taxon>
    </lineage>
</organism>
<comment type="subcellular location">
    <subcellularLocation>
        <location evidence="1">Nucleus</location>
    </subcellularLocation>
</comment>
<dbReference type="GO" id="GO:0042254">
    <property type="term" value="P:ribosome biogenesis"/>
    <property type="evidence" value="ECO:0007669"/>
    <property type="project" value="UniProtKB-KW"/>
</dbReference>
<keyword evidence="8" id="KW-0694">RNA-binding</keyword>
<dbReference type="RefSeq" id="XP_025378843.1">
    <property type="nucleotide sequence ID" value="XM_025518760.1"/>
</dbReference>